<gene>
    <name evidence="7" type="ORF">UU49_C0033G0005</name>
</gene>
<dbReference type="SUPFAM" id="SSF55729">
    <property type="entry name" value="Acyl-CoA N-acyltransferases (Nat)"/>
    <property type="match status" value="2"/>
</dbReference>
<dbReference type="GO" id="GO:0009252">
    <property type="term" value="P:peptidoglycan biosynthetic process"/>
    <property type="evidence" value="ECO:0007669"/>
    <property type="project" value="UniProtKB-KW"/>
</dbReference>
<organism evidence="7 8">
    <name type="scientific">Candidatus Magasanikbacteria bacterium GW2011_GWC2_41_17</name>
    <dbReference type="NCBI Taxonomy" id="1619048"/>
    <lineage>
        <taxon>Bacteria</taxon>
        <taxon>Candidatus Magasanikiibacteriota</taxon>
    </lineage>
</organism>
<evidence type="ECO:0000256" key="1">
    <source>
        <dbReference type="ARBA" id="ARBA00009943"/>
    </source>
</evidence>
<dbReference type="Pfam" id="PF02388">
    <property type="entry name" value="FemAB"/>
    <property type="match status" value="3"/>
</dbReference>
<keyword evidence="3" id="KW-0133">Cell shape</keyword>
<accession>A0A0G0YAN5</accession>
<evidence type="ECO:0000256" key="2">
    <source>
        <dbReference type="ARBA" id="ARBA00022679"/>
    </source>
</evidence>
<dbReference type="PANTHER" id="PTHR36174:SF1">
    <property type="entry name" value="LIPID II:GLYCINE GLYCYLTRANSFERASE"/>
    <property type="match status" value="1"/>
</dbReference>
<evidence type="ECO:0000256" key="6">
    <source>
        <dbReference type="ARBA" id="ARBA00023316"/>
    </source>
</evidence>
<keyword evidence="4" id="KW-0573">Peptidoglycan synthesis</keyword>
<comment type="similarity">
    <text evidence="1">Belongs to the FemABX family.</text>
</comment>
<dbReference type="PANTHER" id="PTHR36174">
    <property type="entry name" value="LIPID II:GLYCINE GLYCYLTRANSFERASE"/>
    <property type="match status" value="1"/>
</dbReference>
<dbReference type="Gene3D" id="3.40.630.30">
    <property type="match status" value="2"/>
</dbReference>
<comment type="caution">
    <text evidence="7">The sequence shown here is derived from an EMBL/GenBank/DDBJ whole genome shotgun (WGS) entry which is preliminary data.</text>
</comment>
<evidence type="ECO:0000256" key="5">
    <source>
        <dbReference type="ARBA" id="ARBA00023315"/>
    </source>
</evidence>
<evidence type="ECO:0000313" key="7">
    <source>
        <dbReference type="EMBL" id="KKR97362.1"/>
    </source>
</evidence>
<evidence type="ECO:0000256" key="3">
    <source>
        <dbReference type="ARBA" id="ARBA00022960"/>
    </source>
</evidence>
<dbReference type="InterPro" id="IPR016181">
    <property type="entry name" value="Acyl_CoA_acyltransferase"/>
</dbReference>
<dbReference type="GO" id="GO:0071555">
    <property type="term" value="P:cell wall organization"/>
    <property type="evidence" value="ECO:0007669"/>
    <property type="project" value="UniProtKB-KW"/>
</dbReference>
<dbReference type="STRING" id="1619048.UU49_C0033G0005"/>
<dbReference type="PATRIC" id="fig|1619048.3.peg.738"/>
<evidence type="ECO:0000313" key="8">
    <source>
        <dbReference type="Proteomes" id="UP000034108"/>
    </source>
</evidence>
<sequence length="324" mass="37945">MECRLVDDKEQWDKFVAGQSRAQFLQSWEWGEFQKEFGRRVWRAGVFDEAEQIGAAQIIEHHLGLGMGYLYCPRGPVGELHLAEMAEFIKKGVINYGHVFFRFEPLSCHPERSEGFIVRVPSIQPTNTLLLDLSKSEEQLLAEMHQKTRYNIRLAEKKELEFSDSKIGFDVFWRLMKETARRDKIKLHTKKYYQLMLQIVSCQILVANYQNKMLAGGIFIGFGDTFTYVHGASANEHRDLMAPYFMHWRAIQFAKQNGYQYYDFGGVNPDDEKDFDFRTSWAGITRFKRGFGGEIFSFAGAYELPFQPKMYKLFQQIKKIRKLI</sequence>
<protein>
    <submittedName>
        <fullName evidence="7">Methicillin resistance protein</fullName>
    </submittedName>
</protein>
<dbReference type="GO" id="GO:0016755">
    <property type="term" value="F:aminoacyltransferase activity"/>
    <property type="evidence" value="ECO:0007669"/>
    <property type="project" value="InterPro"/>
</dbReference>
<dbReference type="InterPro" id="IPR003447">
    <property type="entry name" value="FEMABX"/>
</dbReference>
<dbReference type="AlphaFoldDB" id="A0A0G0YAN5"/>
<keyword evidence="2" id="KW-0808">Transferase</keyword>
<keyword evidence="5" id="KW-0012">Acyltransferase</keyword>
<dbReference type="PROSITE" id="PS51191">
    <property type="entry name" value="FEMABX"/>
    <property type="match status" value="1"/>
</dbReference>
<name>A0A0G0YAN5_9BACT</name>
<evidence type="ECO:0000256" key="4">
    <source>
        <dbReference type="ARBA" id="ARBA00022984"/>
    </source>
</evidence>
<dbReference type="GO" id="GO:0008360">
    <property type="term" value="P:regulation of cell shape"/>
    <property type="evidence" value="ECO:0007669"/>
    <property type="project" value="UniProtKB-KW"/>
</dbReference>
<proteinExistence type="inferred from homology"/>
<dbReference type="InterPro" id="IPR050644">
    <property type="entry name" value="PG_Glycine_Bridge_Synth"/>
</dbReference>
<reference evidence="7 8" key="1">
    <citation type="journal article" date="2015" name="Nature">
        <title>rRNA introns, odd ribosomes, and small enigmatic genomes across a large radiation of phyla.</title>
        <authorList>
            <person name="Brown C.T."/>
            <person name="Hug L.A."/>
            <person name="Thomas B.C."/>
            <person name="Sharon I."/>
            <person name="Castelle C.J."/>
            <person name="Singh A."/>
            <person name="Wilkins M.J."/>
            <person name="Williams K.H."/>
            <person name="Banfield J.F."/>
        </authorList>
    </citation>
    <scope>NUCLEOTIDE SEQUENCE [LARGE SCALE GENOMIC DNA]</scope>
</reference>
<dbReference type="EMBL" id="LCAV01000033">
    <property type="protein sequence ID" value="KKR97362.1"/>
    <property type="molecule type" value="Genomic_DNA"/>
</dbReference>
<dbReference type="Proteomes" id="UP000034108">
    <property type="component" value="Unassembled WGS sequence"/>
</dbReference>
<keyword evidence="6" id="KW-0961">Cell wall biogenesis/degradation</keyword>